<proteinExistence type="predicted"/>
<name>A0A2C5X8W9_9HYPO</name>
<reference evidence="2 3" key="1">
    <citation type="submission" date="2017-06" db="EMBL/GenBank/DDBJ databases">
        <title>Ant-infecting Ophiocordyceps genomes reveal a high diversity of potential behavioral manipulation genes and a possible major role for enterotoxins.</title>
        <authorList>
            <person name="De Bekker C."/>
            <person name="Evans H.C."/>
            <person name="Brachmann A."/>
            <person name="Hughes D.P."/>
        </authorList>
    </citation>
    <scope>NUCLEOTIDE SEQUENCE [LARGE SCALE GENOMIC DNA]</scope>
    <source>
        <strain evidence="2 3">Map64</strain>
    </source>
</reference>
<evidence type="ECO:0000256" key="1">
    <source>
        <dbReference type="SAM" id="MobiDB-lite"/>
    </source>
</evidence>
<sequence>MHLFNASARLSKRVLPASSSSSASGRVGALVAAGLSGSARSEQQRSADASGDRHAQVPAMPKLDSSWDKSILQHEECNGKESMAAEKEALS</sequence>
<organism evidence="2 3">
    <name type="scientific">Ophiocordyceps australis</name>
    <dbReference type="NCBI Taxonomy" id="1399860"/>
    <lineage>
        <taxon>Eukaryota</taxon>
        <taxon>Fungi</taxon>
        <taxon>Dikarya</taxon>
        <taxon>Ascomycota</taxon>
        <taxon>Pezizomycotina</taxon>
        <taxon>Sordariomycetes</taxon>
        <taxon>Hypocreomycetidae</taxon>
        <taxon>Hypocreales</taxon>
        <taxon>Ophiocordycipitaceae</taxon>
        <taxon>Ophiocordyceps</taxon>
    </lineage>
</organism>
<dbReference type="Proteomes" id="UP000226192">
    <property type="component" value="Unassembled WGS sequence"/>
</dbReference>
<feature type="compositionally biased region" description="Basic and acidic residues" evidence="1">
    <location>
        <begin position="42"/>
        <end position="55"/>
    </location>
</feature>
<evidence type="ECO:0000313" key="3">
    <source>
        <dbReference type="Proteomes" id="UP000226192"/>
    </source>
</evidence>
<feature type="compositionally biased region" description="Low complexity" evidence="1">
    <location>
        <begin position="17"/>
        <end position="41"/>
    </location>
</feature>
<protein>
    <submittedName>
        <fullName evidence="2">Uncharacterized protein</fullName>
    </submittedName>
</protein>
<accession>A0A2C5X8W9</accession>
<evidence type="ECO:0000313" key="2">
    <source>
        <dbReference type="EMBL" id="PHH61919.1"/>
    </source>
</evidence>
<dbReference type="AlphaFoldDB" id="A0A2C5X8W9"/>
<comment type="caution">
    <text evidence="2">The sequence shown here is derived from an EMBL/GenBank/DDBJ whole genome shotgun (WGS) entry which is preliminary data.</text>
</comment>
<gene>
    <name evidence="2" type="ORF">CDD81_7724</name>
</gene>
<keyword evidence="3" id="KW-1185">Reference proteome</keyword>
<dbReference type="EMBL" id="NJET01000087">
    <property type="protein sequence ID" value="PHH61919.1"/>
    <property type="molecule type" value="Genomic_DNA"/>
</dbReference>
<feature type="region of interest" description="Disordered" evidence="1">
    <location>
        <begin position="1"/>
        <end position="68"/>
    </location>
</feature>